<dbReference type="Proteomes" id="UP000325723">
    <property type="component" value="Unassembled WGS sequence"/>
</dbReference>
<evidence type="ECO:0000256" key="5">
    <source>
        <dbReference type="ARBA" id="ARBA00022692"/>
    </source>
</evidence>
<name>A0A8H2NPH1_PSEFL</name>
<dbReference type="EMBL" id="CABVIE010000002">
    <property type="protein sequence ID" value="VVO64952.1"/>
    <property type="molecule type" value="Genomic_DNA"/>
</dbReference>
<evidence type="ECO:0000256" key="8">
    <source>
        <dbReference type="SAM" id="Phobius"/>
    </source>
</evidence>
<feature type="transmembrane region" description="Helical" evidence="8">
    <location>
        <begin position="305"/>
        <end position="326"/>
    </location>
</feature>
<protein>
    <submittedName>
        <fullName evidence="9">Inner membrane transport protein YhjV</fullName>
    </submittedName>
</protein>
<evidence type="ECO:0000256" key="2">
    <source>
        <dbReference type="ARBA" id="ARBA00022448"/>
    </source>
</evidence>
<keyword evidence="2" id="KW-0813">Transport</keyword>
<feature type="transmembrane region" description="Helical" evidence="8">
    <location>
        <begin position="52"/>
        <end position="70"/>
    </location>
</feature>
<evidence type="ECO:0000256" key="3">
    <source>
        <dbReference type="ARBA" id="ARBA00022475"/>
    </source>
</evidence>
<feature type="transmembrane region" description="Helical" evidence="8">
    <location>
        <begin position="376"/>
        <end position="398"/>
    </location>
</feature>
<organism evidence="9 10">
    <name type="scientific">Pseudomonas fluorescens</name>
    <dbReference type="NCBI Taxonomy" id="294"/>
    <lineage>
        <taxon>Bacteria</taxon>
        <taxon>Pseudomonadati</taxon>
        <taxon>Pseudomonadota</taxon>
        <taxon>Gammaproteobacteria</taxon>
        <taxon>Pseudomonadales</taxon>
        <taxon>Pseudomonadaceae</taxon>
        <taxon>Pseudomonas</taxon>
    </lineage>
</organism>
<dbReference type="RefSeq" id="WP_150757184.1">
    <property type="nucleotide sequence ID" value="NZ_CABVIE010000002.1"/>
</dbReference>
<evidence type="ECO:0000256" key="4">
    <source>
        <dbReference type="ARBA" id="ARBA00022519"/>
    </source>
</evidence>
<reference evidence="9 10" key="1">
    <citation type="submission" date="2019-09" db="EMBL/GenBank/DDBJ databases">
        <authorList>
            <person name="Chandra G."/>
            <person name="Truman W A."/>
        </authorList>
    </citation>
    <scope>NUCLEOTIDE SEQUENCE [LARGE SCALE GENOMIC DNA]</scope>
    <source>
        <strain evidence="9">PS900</strain>
    </source>
</reference>
<evidence type="ECO:0000313" key="9">
    <source>
        <dbReference type="EMBL" id="VVO64952.1"/>
    </source>
</evidence>
<proteinExistence type="predicted"/>
<feature type="transmembrane region" description="Helical" evidence="8">
    <location>
        <begin position="26"/>
        <end position="46"/>
    </location>
</feature>
<evidence type="ECO:0000256" key="1">
    <source>
        <dbReference type="ARBA" id="ARBA00004429"/>
    </source>
</evidence>
<accession>A0A8H2NPH1</accession>
<feature type="transmembrane region" description="Helical" evidence="8">
    <location>
        <begin position="99"/>
        <end position="123"/>
    </location>
</feature>
<feature type="transmembrane region" description="Helical" evidence="8">
    <location>
        <begin position="347"/>
        <end position="370"/>
    </location>
</feature>
<feature type="transmembrane region" description="Helical" evidence="8">
    <location>
        <begin position="211"/>
        <end position="235"/>
    </location>
</feature>
<feature type="transmembrane region" description="Helical" evidence="8">
    <location>
        <begin position="255"/>
        <end position="275"/>
    </location>
</feature>
<gene>
    <name evidence="9" type="primary">yhjV</name>
    <name evidence="9" type="ORF">PS900_01000</name>
</gene>
<keyword evidence="4" id="KW-0997">Cell inner membrane</keyword>
<feature type="transmembrane region" description="Helical" evidence="8">
    <location>
        <begin position="410"/>
        <end position="430"/>
    </location>
</feature>
<dbReference type="InterPro" id="IPR018227">
    <property type="entry name" value="Amino_acid_transport_2"/>
</dbReference>
<keyword evidence="7 8" id="KW-0472">Membrane</keyword>
<dbReference type="GO" id="GO:0003333">
    <property type="term" value="P:amino acid transmembrane transport"/>
    <property type="evidence" value="ECO:0007669"/>
    <property type="project" value="InterPro"/>
</dbReference>
<feature type="transmembrane region" description="Helical" evidence="8">
    <location>
        <begin position="143"/>
        <end position="161"/>
    </location>
</feature>
<keyword evidence="3" id="KW-1003">Cell membrane</keyword>
<dbReference type="Gene3D" id="1.20.1740.10">
    <property type="entry name" value="Amino acid/polyamine transporter I"/>
    <property type="match status" value="1"/>
</dbReference>
<evidence type="ECO:0000313" key="10">
    <source>
        <dbReference type="Proteomes" id="UP000325723"/>
    </source>
</evidence>
<dbReference type="PANTHER" id="PTHR35334">
    <property type="entry name" value="SERINE TRANSPORTER"/>
    <property type="match status" value="1"/>
</dbReference>
<evidence type="ECO:0000256" key="7">
    <source>
        <dbReference type="ARBA" id="ARBA00023136"/>
    </source>
</evidence>
<dbReference type="AlphaFoldDB" id="A0A8H2NPH1"/>
<comment type="caution">
    <text evidence="9">The sequence shown here is derived from an EMBL/GenBank/DDBJ whole genome shotgun (WGS) entry which is preliminary data.</text>
</comment>
<keyword evidence="5 8" id="KW-0812">Transmembrane</keyword>
<comment type="subcellular location">
    <subcellularLocation>
        <location evidence="1">Cell inner membrane</location>
        <topology evidence="1">Multi-pass membrane protein</topology>
    </subcellularLocation>
</comment>
<keyword evidence="6 8" id="KW-1133">Transmembrane helix</keyword>
<sequence>MESVKQQAYLGGCASRKTVPFTSYDMGWVVLCIGMAIGSGVIFMPIQMGVKGVWVSLISLLIAYPAVHFMQEIYIRSLSKSKACEDYNNIISQYIGRNWGIVLSALYFLIMLNGMLSYSSAIVKDSASYLQTFHVTSGSVANSPWYIFGFIAVMVAIASRGERFLFKVSGPMIVVKISIVMFLGLSMIPYWNINNLGLNVFPGFSTLLVDVLLTLPFAMFSIFYGQILNPMNVAFRRIEKDPEVATYRALRVHRVALVILLIGVGFYALSFMLSINHQQATEAVSAKISALALAAQVMPGDFVRVLSTVLNIVAIFTAFFGIYLGFQDALKGILSNVMGRFAHKAQGFQRIQGCVVAGTSITLMGAWVAFGVSAMLLIQITVPIYGLVACIIPAYLVLKVPVLQEFKGFKNTYTMVFGIALLIVPLMIFVEN</sequence>
<evidence type="ECO:0000256" key="6">
    <source>
        <dbReference type="ARBA" id="ARBA00022989"/>
    </source>
</evidence>
<dbReference type="PANTHER" id="PTHR35334:SF5">
    <property type="entry name" value="INNER MEMBRANE TRANSPORT PROTEIN YHJV"/>
    <property type="match status" value="1"/>
</dbReference>
<feature type="transmembrane region" description="Helical" evidence="8">
    <location>
        <begin position="173"/>
        <end position="191"/>
    </location>
</feature>
<dbReference type="GO" id="GO:0005886">
    <property type="term" value="C:plasma membrane"/>
    <property type="evidence" value="ECO:0007669"/>
    <property type="project" value="UniProtKB-SubCell"/>
</dbReference>